<sequence length="40" mass="4922">MLLIVKLKSKKFQYAALQHLFFIFLIFLKKHRKLCCFYAE</sequence>
<dbReference type="HOGENOM" id="CLU_3290909_0_0_4"/>
<dbReference type="EMBL" id="HG322949">
    <property type="protein sequence ID" value="CDG84913.1"/>
    <property type="molecule type" value="Genomic_DNA"/>
</dbReference>
<evidence type="ECO:0000313" key="2">
    <source>
        <dbReference type="Proteomes" id="UP000027604"/>
    </source>
</evidence>
<dbReference type="AlphaFoldDB" id="W0VC30"/>
<proteinExistence type="predicted"/>
<protein>
    <submittedName>
        <fullName evidence="1">Uncharacterized protein</fullName>
    </submittedName>
</protein>
<gene>
    <name evidence="1" type="ORF">GJA_4305</name>
</gene>
<reference evidence="1 2" key="1">
    <citation type="journal article" date="2015" name="Genome Announc.">
        <title>Genome Sequence of Mushroom Soft-Rot Pathogen Janthinobacterium agaricidamnosum.</title>
        <authorList>
            <person name="Graupner K."/>
            <person name="Lackner G."/>
            <person name="Hertweck C."/>
        </authorList>
    </citation>
    <scope>NUCLEOTIDE SEQUENCE [LARGE SCALE GENOMIC DNA]</scope>
    <source>
        <strain evidence="2">NBRC 102515 / DSM 9628</strain>
    </source>
</reference>
<name>W0VC30_9BURK</name>
<dbReference type="KEGG" id="jag:GJA_4305"/>
<organism evidence="1 2">
    <name type="scientific">Janthinobacterium agaricidamnosum NBRC 102515 = DSM 9628</name>
    <dbReference type="NCBI Taxonomy" id="1349767"/>
    <lineage>
        <taxon>Bacteria</taxon>
        <taxon>Pseudomonadati</taxon>
        <taxon>Pseudomonadota</taxon>
        <taxon>Betaproteobacteria</taxon>
        <taxon>Burkholderiales</taxon>
        <taxon>Oxalobacteraceae</taxon>
        <taxon>Janthinobacterium</taxon>
    </lineage>
</organism>
<dbReference type="Proteomes" id="UP000027604">
    <property type="component" value="Chromosome I"/>
</dbReference>
<evidence type="ECO:0000313" key="1">
    <source>
        <dbReference type="EMBL" id="CDG84913.1"/>
    </source>
</evidence>
<keyword evidence="2" id="KW-1185">Reference proteome</keyword>
<accession>W0VC30</accession>